<feature type="compositionally biased region" description="Basic and acidic residues" evidence="1">
    <location>
        <begin position="96"/>
        <end position="107"/>
    </location>
</feature>
<dbReference type="AlphaFoldDB" id="A0A5S5CEZ5"/>
<keyword evidence="4" id="KW-1185">Reference proteome</keyword>
<keyword evidence="3" id="KW-0131">Cell cycle</keyword>
<keyword evidence="2" id="KW-1133">Transmembrane helix</keyword>
<keyword evidence="3" id="KW-0132">Cell division</keyword>
<evidence type="ECO:0000313" key="4">
    <source>
        <dbReference type="Proteomes" id="UP000323257"/>
    </source>
</evidence>
<dbReference type="OrthoDB" id="2988583at2"/>
<reference evidence="3 4" key="1">
    <citation type="submission" date="2019-07" db="EMBL/GenBank/DDBJ databases">
        <title>Genomic Encyclopedia of Type Strains, Phase III (KMG-III): the genomes of soil and plant-associated and newly described type strains.</title>
        <authorList>
            <person name="Whitman W."/>
        </authorList>
    </citation>
    <scope>NUCLEOTIDE SEQUENCE [LARGE SCALE GENOMIC DNA]</scope>
    <source>
        <strain evidence="3 4">BL24</strain>
    </source>
</reference>
<evidence type="ECO:0000256" key="1">
    <source>
        <dbReference type="SAM" id="MobiDB-lite"/>
    </source>
</evidence>
<feature type="region of interest" description="Disordered" evidence="1">
    <location>
        <begin position="96"/>
        <end position="129"/>
    </location>
</feature>
<dbReference type="Proteomes" id="UP000323257">
    <property type="component" value="Unassembled WGS sequence"/>
</dbReference>
<protein>
    <submittedName>
        <fullName evidence="3">Cell division protein FtsL</fullName>
    </submittedName>
</protein>
<dbReference type="RefSeq" id="WP_148928436.1">
    <property type="nucleotide sequence ID" value="NZ_VNHS01000002.1"/>
</dbReference>
<feature type="region of interest" description="Disordered" evidence="1">
    <location>
        <begin position="1"/>
        <end position="32"/>
    </location>
</feature>
<comment type="caution">
    <text evidence="3">The sequence shown here is derived from an EMBL/GenBank/DDBJ whole genome shotgun (WGS) entry which is preliminary data.</text>
</comment>
<evidence type="ECO:0000313" key="3">
    <source>
        <dbReference type="EMBL" id="TYP77961.1"/>
    </source>
</evidence>
<keyword evidence="2" id="KW-0472">Membrane</keyword>
<sequence length="129" mass="14597">MAYTNGNLALQPKRKPEQLPSYREKKTKVTKRKPLPTRDKLIILMTIVLVFSTLAFINYRYNQIYAMNYKAKEATRALGKLEVEIGELRKVVETESSPERIAQKAKEQGMIPSPGNDIIVDNSAAGTKE</sequence>
<organism evidence="3 4">
    <name type="scientific">Paenibacillus methanolicus</name>
    <dbReference type="NCBI Taxonomy" id="582686"/>
    <lineage>
        <taxon>Bacteria</taxon>
        <taxon>Bacillati</taxon>
        <taxon>Bacillota</taxon>
        <taxon>Bacilli</taxon>
        <taxon>Bacillales</taxon>
        <taxon>Paenibacillaceae</taxon>
        <taxon>Paenibacillus</taxon>
    </lineage>
</organism>
<keyword evidence="2" id="KW-0812">Transmembrane</keyword>
<accession>A0A5S5CEZ5</accession>
<evidence type="ECO:0000256" key="2">
    <source>
        <dbReference type="SAM" id="Phobius"/>
    </source>
</evidence>
<name>A0A5S5CEZ5_9BACL</name>
<feature type="transmembrane region" description="Helical" evidence="2">
    <location>
        <begin position="41"/>
        <end position="61"/>
    </location>
</feature>
<proteinExistence type="predicted"/>
<gene>
    <name evidence="3" type="ORF">BCM02_102535</name>
</gene>
<dbReference type="EMBL" id="VNHS01000002">
    <property type="protein sequence ID" value="TYP77961.1"/>
    <property type="molecule type" value="Genomic_DNA"/>
</dbReference>
<dbReference type="GO" id="GO:0051301">
    <property type="term" value="P:cell division"/>
    <property type="evidence" value="ECO:0007669"/>
    <property type="project" value="UniProtKB-KW"/>
</dbReference>